<keyword evidence="2" id="KW-0804">Transcription</keyword>
<evidence type="ECO:0000313" key="5">
    <source>
        <dbReference type="EMBL" id="TFZ43335.1"/>
    </source>
</evidence>
<reference evidence="4 6" key="2">
    <citation type="journal article" date="2020" name="Int. J. Syst. Evol. Microbiol.">
        <title>Vagococcus xieshaowenii sp. nov., isolated from snow finch (Montifringilla taczanowskii) cloacal content.</title>
        <authorList>
            <person name="Ge Y."/>
            <person name="Yang J."/>
            <person name="Lai X.H."/>
            <person name="Zhang G."/>
            <person name="Jin D."/>
            <person name="Lu S."/>
            <person name="Wang B."/>
            <person name="Huang Y."/>
            <person name="Huang Y."/>
            <person name="Ren Z."/>
            <person name="Zhang X."/>
            <person name="Xu J."/>
        </authorList>
    </citation>
    <scope>NUCLEOTIDE SEQUENCE [LARGE SCALE GENOMIC DNA]</scope>
    <source>
        <strain evidence="6">personal::cf-49</strain>
        <strain evidence="4">Personal::cf-49</strain>
    </source>
</reference>
<dbReference type="EMBL" id="CP038865">
    <property type="protein sequence ID" value="QCA28917.1"/>
    <property type="molecule type" value="Genomic_DNA"/>
</dbReference>
<evidence type="ECO:0000313" key="6">
    <source>
        <dbReference type="Proteomes" id="UP000296883"/>
    </source>
</evidence>
<evidence type="ECO:0000256" key="2">
    <source>
        <dbReference type="ARBA" id="ARBA00023163"/>
    </source>
</evidence>
<protein>
    <recommendedName>
        <fullName evidence="3">Mga helix-turn-helix domain-containing protein</fullName>
    </recommendedName>
</protein>
<evidence type="ECO:0000313" key="7">
    <source>
        <dbReference type="Proteomes" id="UP000297725"/>
    </source>
</evidence>
<keyword evidence="6" id="KW-1185">Reference proteome</keyword>
<reference evidence="5 7" key="1">
    <citation type="submission" date="2019-03" db="EMBL/GenBank/DDBJ databases">
        <title>Vagococcus sp. was isolated fron gut of Carduelis flavirostris.</title>
        <authorList>
            <person name="Ge Y."/>
        </authorList>
    </citation>
    <scope>NUCLEOTIDE SEQUENCE [LARGE SCALE GENOMIC DNA]</scope>
    <source>
        <strain evidence="5 7">CF-210</strain>
    </source>
</reference>
<gene>
    <name evidence="5" type="ORF">E4031_00495</name>
    <name evidence="4" type="ORF">E4Z98_06125</name>
</gene>
<dbReference type="PANTHER" id="PTHR30185">
    <property type="entry name" value="CRYPTIC BETA-GLUCOSIDE BGL OPERON ANTITERMINATOR"/>
    <property type="match status" value="1"/>
</dbReference>
<dbReference type="RefSeq" id="WP_135253369.1">
    <property type="nucleotide sequence ID" value="NZ_CP038865.1"/>
</dbReference>
<dbReference type="Gene3D" id="1.10.10.10">
    <property type="entry name" value="Winged helix-like DNA-binding domain superfamily/Winged helix DNA-binding domain"/>
    <property type="match status" value="1"/>
</dbReference>
<dbReference type="AlphaFoldDB" id="A0AAJ5JM01"/>
<evidence type="ECO:0000256" key="1">
    <source>
        <dbReference type="ARBA" id="ARBA00023015"/>
    </source>
</evidence>
<evidence type="ECO:0000313" key="4">
    <source>
        <dbReference type="EMBL" id="QCA28917.1"/>
    </source>
</evidence>
<dbReference type="InterPro" id="IPR007737">
    <property type="entry name" value="Mga_HTH"/>
</dbReference>
<evidence type="ECO:0000259" key="3">
    <source>
        <dbReference type="Pfam" id="PF05043"/>
    </source>
</evidence>
<proteinExistence type="predicted"/>
<dbReference type="Proteomes" id="UP000296883">
    <property type="component" value="Chromosome"/>
</dbReference>
<keyword evidence="1" id="KW-0805">Transcription regulation</keyword>
<dbReference type="PANTHER" id="PTHR30185:SF18">
    <property type="entry name" value="TRANSCRIPTIONAL REGULATOR MTLR"/>
    <property type="match status" value="1"/>
</dbReference>
<feature type="domain" description="Mga helix-turn-helix" evidence="3">
    <location>
        <begin position="71"/>
        <end position="155"/>
    </location>
</feature>
<dbReference type="InterPro" id="IPR036388">
    <property type="entry name" value="WH-like_DNA-bd_sf"/>
</dbReference>
<organism evidence="5 7">
    <name type="scientific">Vagococcus xieshaowenii</name>
    <dbReference type="NCBI Taxonomy" id="2562451"/>
    <lineage>
        <taxon>Bacteria</taxon>
        <taxon>Bacillati</taxon>
        <taxon>Bacillota</taxon>
        <taxon>Bacilli</taxon>
        <taxon>Lactobacillales</taxon>
        <taxon>Enterococcaceae</taxon>
        <taxon>Vagococcus</taxon>
    </lineage>
</organism>
<dbReference type="Proteomes" id="UP000297725">
    <property type="component" value="Unassembled WGS sequence"/>
</dbReference>
<name>A0AAJ5JM01_9ENTE</name>
<dbReference type="InterPro" id="IPR050661">
    <property type="entry name" value="BglG_antiterminators"/>
</dbReference>
<accession>A0AAJ5JM01</accession>
<dbReference type="EMBL" id="SRHU01000002">
    <property type="protein sequence ID" value="TFZ43335.1"/>
    <property type="molecule type" value="Genomic_DNA"/>
</dbReference>
<dbReference type="Pfam" id="PF05043">
    <property type="entry name" value="Mga"/>
    <property type="match status" value="1"/>
</dbReference>
<sequence length="486" mass="57236">MYSTLSKKTMNYLFIINQLYREETNIELFMASMQCTRLTIQSNVETLNQIIYPSIIQQYQENYSLTIPYNDSYDHCIAKILTDSFELTLLEAIFFEEEHSYLTLSEKLYTSESTIRRTIGTLNDHLKPFDVQIITRPLRIIGNERLIRIIFFRLFIEKYGVYAIPFEPSSIDFIKQFYHLKIPFINRGKNNQAERNFVLFSLVGLQREKNNHSVPIKGKNTVAKFIANWLDKVPFIGIGKLIKNQPKDTITFLSNVFYLYLTDDFFAINGELTSDSKKKRLAKVEEFVQHVLKETHLQIPHKIKSYIVRDVYDANYGFLAIQGNWVELALHNNEYDNFYIFNQALLDKEIVKKNLALFLGEEQLQYLSTTYFLIQTRIFHFLSEQHKALKIGLFIDFDKEFNDYLFSELTSILPSKFELINLSTKKERPINESIKTVDLLVTNVFTSLSLSENYIYRVSRFFTEEELLNIATWASECYKKKDESLN</sequence>